<evidence type="ECO:0000313" key="20">
    <source>
        <dbReference type="EMBL" id="KAK7574156.1"/>
    </source>
</evidence>
<sequence length="1291" mass="148333">MFPANRIVRFDGSNFLPWKNRVYTELQCELLTSYVEKQPTADDRKLDTWIQGNAKARKIIVENLADSLLHYAPTTCCAFEIWRRLNTTFQRCSYLQHAYLRRKLSNLRFDGKGDLNSFFREYDDLVAEIRSSNGKIEDLEAVVILLSMMPSEFAPVICSYGEVKKEVLSLETVKGSLLDFDLKRKDEGKSGSSNSTSESAAFFSNSDHRNRNHTEKKSTNDEKVDKFCDFCKKSGHSENYCFRKKKQLREKQSSSNSRSGEANIVADNRELHRDSTRTVLFSVETDLIEENASAIESNNLVLDVEIRFVTDSGCTRFMVNDQSYFSSLSKLDKPNPIYLADDRVVHATHAGTVNLISNLGNDVVFSNVLFVPELRRNLISVRRVTLQDYEVVFKRNSVEIRSENGDILASGTVTNDLYFMTFHVKPVEANITESVSYSLIHRRFGHLNKKSLLKLKSENVINFSGEIPNLCDSCVRGKQSQMPYESSNSSCSRPLELIVSDVCFVEQKCYLGYKYFVTFLDVFTHFSMVYLLKSKDEVFEKFCEYEALVTAHFNSKIVSFLSDNGTEYVNSDFKDFCRKKGIRLLNTVPYNHQMNGKAERLNRTLEDKARTLLIDSGLEKRFWCEAVLCATYLLNPPTSATEKIPAEIWYNKPINCSSFRIFGALAYAHIPKEKRKKFDSHSKVGIMVGYAPHGYRLLDIESENIFVARNVTFDENKLYKDIIADVKLHPRSAARAETPAEEPAEVAEMPESIILPQNTTELSNLPRPRRNVRLPEYLNDYEVSIEYCEALFCECSQVESVPRKWHEPMKKELLSLEKHQVWSLVPRLPGMNVLRSKWVLREKPEKLKARLVAIGCSQKDAPTDIFAPVANMTTVKVFLCITVQQNLFLHHMDVSSAFLHGELEEAVYMEQPPGFVTDKSLVCHLHKSIYGLKVSPKLWNKCIDRFLVNSEGFTRSKFDHCLYFKHNNSDSIFVLIYVDDLLIASSSENLISDFKINISKTFDIVDLKEAERFLGMSIEYDRNNNVMTISQKELILKIIKRFNLTDANPIQTPMEKDLHLLPSEENNVNLPYRELLGCLLYISICSRPDISFSVNYLSRFMNSFSDVHFNHLKRIIKYLKQTINLKLTYNKANGDQVISCNVDADWASDSNDRKSISGHVVKLFDNVILWSSKKQLSIALSSTESEYIALSTFIHDVLFWLIQLLNDFNIKISPPITIFEDNQPVINLTNNPINSKRSKHIDVRFRYTKEMIQNGFITLKYISTDHQLGDIFTKSLGKIKFVYFRGLLKVI</sequence>
<evidence type="ECO:0000256" key="18">
    <source>
        <dbReference type="SAM" id="MobiDB-lite"/>
    </source>
</evidence>
<evidence type="ECO:0000256" key="16">
    <source>
        <dbReference type="ARBA" id="ARBA00023172"/>
    </source>
</evidence>
<gene>
    <name evidence="20" type="ORF">V9T40_011347</name>
</gene>
<keyword evidence="14" id="KW-0239">DNA-directed DNA polymerase</keyword>
<dbReference type="PANTHER" id="PTHR42648:SF11">
    <property type="entry name" value="TRANSPOSON TY4-P GAG-POL POLYPROTEIN"/>
    <property type="match status" value="1"/>
</dbReference>
<keyword evidence="14" id="KW-0548">Nucleotidyltransferase</keyword>
<evidence type="ECO:0000256" key="5">
    <source>
        <dbReference type="ARBA" id="ARBA00022723"/>
    </source>
</evidence>
<evidence type="ECO:0000256" key="17">
    <source>
        <dbReference type="ARBA" id="ARBA00023268"/>
    </source>
</evidence>
<keyword evidence="3" id="KW-0645">Protease</keyword>
<keyword evidence="7" id="KW-0064">Aspartyl protease</keyword>
<evidence type="ECO:0000256" key="2">
    <source>
        <dbReference type="ARBA" id="ARBA00022612"/>
    </source>
</evidence>
<comment type="function">
    <text evidence="1">The aspartyl protease (PR) mediates the proteolytic cleavages of the Gag and Gag-Pol polyproteins after assembly of the VLP.</text>
</comment>
<reference evidence="20 21" key="1">
    <citation type="submission" date="2024-03" db="EMBL/GenBank/DDBJ databases">
        <title>Adaptation during the transition from Ophiocordyceps entomopathogen to insect associate is accompanied by gene loss and intensified selection.</title>
        <authorList>
            <person name="Ward C.M."/>
            <person name="Onetto C.A."/>
            <person name="Borneman A.R."/>
        </authorList>
    </citation>
    <scope>NUCLEOTIDE SEQUENCE [LARGE SCALE GENOMIC DNA]</scope>
    <source>
        <strain evidence="20">AWRI1</strain>
        <tissue evidence="20">Single Adult Female</tissue>
    </source>
</reference>
<dbReference type="GO" id="GO:0042575">
    <property type="term" value="C:DNA polymerase complex"/>
    <property type="evidence" value="ECO:0007669"/>
    <property type="project" value="UniProtKB-ARBA"/>
</dbReference>
<keyword evidence="5" id="KW-0479">Metal-binding</keyword>
<evidence type="ECO:0000256" key="9">
    <source>
        <dbReference type="ARBA" id="ARBA00022801"/>
    </source>
</evidence>
<keyword evidence="15" id="KW-0917">Virion maturation</keyword>
<dbReference type="SUPFAM" id="SSF56672">
    <property type="entry name" value="DNA/RNA polymerases"/>
    <property type="match status" value="1"/>
</dbReference>
<dbReference type="GO" id="GO:0006508">
    <property type="term" value="P:proteolysis"/>
    <property type="evidence" value="ECO:0007669"/>
    <property type="project" value="UniProtKB-KW"/>
</dbReference>
<evidence type="ECO:0000256" key="4">
    <source>
        <dbReference type="ARBA" id="ARBA00022722"/>
    </source>
</evidence>
<evidence type="ECO:0000256" key="15">
    <source>
        <dbReference type="ARBA" id="ARBA00023113"/>
    </source>
</evidence>
<keyword evidence="9" id="KW-0378">Hydrolase</keyword>
<evidence type="ECO:0000256" key="1">
    <source>
        <dbReference type="ARBA" id="ARBA00002180"/>
    </source>
</evidence>
<keyword evidence="17" id="KW-0511">Multifunctional enzyme</keyword>
<keyword evidence="14" id="KW-0808">Transferase</keyword>
<evidence type="ECO:0000256" key="11">
    <source>
        <dbReference type="ARBA" id="ARBA00022842"/>
    </source>
</evidence>
<dbReference type="InterPro" id="IPR012337">
    <property type="entry name" value="RNaseH-like_sf"/>
</dbReference>
<dbReference type="Pfam" id="PF00665">
    <property type="entry name" value="rve"/>
    <property type="match status" value="1"/>
</dbReference>
<accession>A0AAN9TJY9</accession>
<dbReference type="GO" id="GO:0015074">
    <property type="term" value="P:DNA integration"/>
    <property type="evidence" value="ECO:0007669"/>
    <property type="project" value="UniProtKB-KW"/>
</dbReference>
<dbReference type="InterPro" id="IPR036397">
    <property type="entry name" value="RNaseH_sf"/>
</dbReference>
<keyword evidence="8" id="KW-0255">Endonuclease</keyword>
<dbReference type="Pfam" id="PF25597">
    <property type="entry name" value="SH3_retrovirus"/>
    <property type="match status" value="1"/>
</dbReference>
<organism evidence="20 21">
    <name type="scientific">Parthenolecanium corni</name>
    <dbReference type="NCBI Taxonomy" id="536013"/>
    <lineage>
        <taxon>Eukaryota</taxon>
        <taxon>Metazoa</taxon>
        <taxon>Ecdysozoa</taxon>
        <taxon>Arthropoda</taxon>
        <taxon>Hexapoda</taxon>
        <taxon>Insecta</taxon>
        <taxon>Pterygota</taxon>
        <taxon>Neoptera</taxon>
        <taxon>Paraneoptera</taxon>
        <taxon>Hemiptera</taxon>
        <taxon>Sternorrhyncha</taxon>
        <taxon>Coccoidea</taxon>
        <taxon>Coccidae</taxon>
        <taxon>Parthenolecanium</taxon>
    </lineage>
</organism>
<keyword evidence="2" id="KW-1188">Viral release from host cell</keyword>
<proteinExistence type="predicted"/>
<keyword evidence="10" id="KW-0067">ATP-binding</keyword>
<keyword evidence="21" id="KW-1185">Reference proteome</keyword>
<dbReference type="Pfam" id="PF13976">
    <property type="entry name" value="gag_pre-integrs"/>
    <property type="match status" value="1"/>
</dbReference>
<comment type="caution">
    <text evidence="20">The sequence shown here is derived from an EMBL/GenBank/DDBJ whole genome shotgun (WGS) entry which is preliminary data.</text>
</comment>
<evidence type="ECO:0000256" key="13">
    <source>
        <dbReference type="ARBA" id="ARBA00022918"/>
    </source>
</evidence>
<evidence type="ECO:0000256" key="10">
    <source>
        <dbReference type="ARBA" id="ARBA00022840"/>
    </source>
</evidence>
<dbReference type="InterPro" id="IPR039537">
    <property type="entry name" value="Retrotran_Ty1/copia-like"/>
</dbReference>
<evidence type="ECO:0000256" key="3">
    <source>
        <dbReference type="ARBA" id="ARBA00022670"/>
    </source>
</evidence>
<feature type="domain" description="Integrase catalytic" evidence="19">
    <location>
        <begin position="490"/>
        <end position="653"/>
    </location>
</feature>
<dbReference type="InterPro" id="IPR057670">
    <property type="entry name" value="SH3_retrovirus"/>
</dbReference>
<dbReference type="CDD" id="cd09272">
    <property type="entry name" value="RNase_HI_RT_Ty1"/>
    <property type="match status" value="1"/>
</dbReference>
<feature type="compositionally biased region" description="Low complexity" evidence="18">
    <location>
        <begin position="190"/>
        <end position="205"/>
    </location>
</feature>
<dbReference type="InterPro" id="IPR001584">
    <property type="entry name" value="Integrase_cat-core"/>
</dbReference>
<dbReference type="Proteomes" id="UP001367676">
    <property type="component" value="Unassembled WGS sequence"/>
</dbReference>
<dbReference type="GO" id="GO:0004190">
    <property type="term" value="F:aspartic-type endopeptidase activity"/>
    <property type="evidence" value="ECO:0007669"/>
    <property type="project" value="UniProtKB-KW"/>
</dbReference>
<dbReference type="SUPFAM" id="SSF53098">
    <property type="entry name" value="Ribonuclease H-like"/>
    <property type="match status" value="1"/>
</dbReference>
<feature type="region of interest" description="Disordered" evidence="18">
    <location>
        <begin position="186"/>
        <end position="218"/>
    </location>
</feature>
<keyword evidence="16" id="KW-0233">DNA recombination</keyword>
<keyword evidence="6" id="KW-0547">Nucleotide-binding</keyword>
<evidence type="ECO:0000256" key="8">
    <source>
        <dbReference type="ARBA" id="ARBA00022759"/>
    </source>
</evidence>
<keyword evidence="12" id="KW-0229">DNA integration</keyword>
<keyword evidence="11" id="KW-0460">Magnesium</keyword>
<evidence type="ECO:0000259" key="19">
    <source>
        <dbReference type="PROSITE" id="PS50994"/>
    </source>
</evidence>
<dbReference type="GO" id="GO:0003964">
    <property type="term" value="F:RNA-directed DNA polymerase activity"/>
    <property type="evidence" value="ECO:0007669"/>
    <property type="project" value="UniProtKB-KW"/>
</dbReference>
<dbReference type="GO" id="GO:0003887">
    <property type="term" value="F:DNA-directed DNA polymerase activity"/>
    <property type="evidence" value="ECO:0007669"/>
    <property type="project" value="UniProtKB-KW"/>
</dbReference>
<dbReference type="EMBL" id="JBBCAQ010000037">
    <property type="protein sequence ID" value="KAK7574156.1"/>
    <property type="molecule type" value="Genomic_DNA"/>
</dbReference>
<dbReference type="InterPro" id="IPR025724">
    <property type="entry name" value="GAG-pre-integrase_dom"/>
</dbReference>
<keyword evidence="4" id="KW-0540">Nuclease</keyword>
<evidence type="ECO:0000256" key="7">
    <source>
        <dbReference type="ARBA" id="ARBA00022750"/>
    </source>
</evidence>
<dbReference type="Pfam" id="PF22936">
    <property type="entry name" value="Pol_BBD"/>
    <property type="match status" value="1"/>
</dbReference>
<feature type="compositionally biased region" description="Basic and acidic residues" evidence="18">
    <location>
        <begin position="206"/>
        <end position="218"/>
    </location>
</feature>
<dbReference type="Gene3D" id="3.30.420.10">
    <property type="entry name" value="Ribonuclease H-like superfamily/Ribonuclease H"/>
    <property type="match status" value="1"/>
</dbReference>
<dbReference type="GO" id="GO:0046872">
    <property type="term" value="F:metal ion binding"/>
    <property type="evidence" value="ECO:0007669"/>
    <property type="project" value="UniProtKB-KW"/>
</dbReference>
<name>A0AAN9TJY9_9HEMI</name>
<evidence type="ECO:0000256" key="6">
    <source>
        <dbReference type="ARBA" id="ARBA00022741"/>
    </source>
</evidence>
<evidence type="ECO:0000313" key="21">
    <source>
        <dbReference type="Proteomes" id="UP001367676"/>
    </source>
</evidence>
<dbReference type="InterPro" id="IPR013103">
    <property type="entry name" value="RVT_2"/>
</dbReference>
<dbReference type="Pfam" id="PF14223">
    <property type="entry name" value="Retrotran_gag_2"/>
    <property type="match status" value="1"/>
</dbReference>
<dbReference type="InterPro" id="IPR054722">
    <property type="entry name" value="PolX-like_BBD"/>
</dbReference>
<dbReference type="GO" id="GO:0004519">
    <property type="term" value="F:endonuclease activity"/>
    <property type="evidence" value="ECO:0007669"/>
    <property type="project" value="UniProtKB-KW"/>
</dbReference>
<evidence type="ECO:0000256" key="14">
    <source>
        <dbReference type="ARBA" id="ARBA00022932"/>
    </source>
</evidence>
<dbReference type="GO" id="GO:0005524">
    <property type="term" value="F:ATP binding"/>
    <property type="evidence" value="ECO:0007669"/>
    <property type="project" value="UniProtKB-KW"/>
</dbReference>
<dbReference type="Pfam" id="PF07727">
    <property type="entry name" value="RVT_2"/>
    <property type="match status" value="1"/>
</dbReference>
<dbReference type="PANTHER" id="PTHR42648">
    <property type="entry name" value="TRANSPOSASE, PUTATIVE-RELATED"/>
    <property type="match status" value="1"/>
</dbReference>
<protein>
    <recommendedName>
        <fullName evidence="19">Integrase catalytic domain-containing protein</fullName>
    </recommendedName>
</protein>
<evidence type="ECO:0000256" key="12">
    <source>
        <dbReference type="ARBA" id="ARBA00022908"/>
    </source>
</evidence>
<dbReference type="InterPro" id="IPR043502">
    <property type="entry name" value="DNA/RNA_pol_sf"/>
</dbReference>
<dbReference type="GO" id="GO:0003676">
    <property type="term" value="F:nucleic acid binding"/>
    <property type="evidence" value="ECO:0007669"/>
    <property type="project" value="InterPro"/>
</dbReference>
<dbReference type="PROSITE" id="PS50994">
    <property type="entry name" value="INTEGRASE"/>
    <property type="match status" value="1"/>
</dbReference>
<keyword evidence="13" id="KW-0695">RNA-directed DNA polymerase</keyword>
<dbReference type="GO" id="GO:0006310">
    <property type="term" value="P:DNA recombination"/>
    <property type="evidence" value="ECO:0007669"/>
    <property type="project" value="UniProtKB-KW"/>
</dbReference>